<dbReference type="Gramene" id="TraesCS7A02G462400.1">
    <property type="protein sequence ID" value="TraesCS7A02G462400.1.cds1"/>
    <property type="gene ID" value="TraesCS7A02G462400"/>
</dbReference>
<name>A0A3B6RQC8_WHEAT</name>
<dbReference type="AlphaFoldDB" id="A0A3B6RQC8"/>
<evidence type="ECO:0000313" key="3">
    <source>
        <dbReference type="Proteomes" id="UP000019116"/>
    </source>
</evidence>
<dbReference type="Gramene" id="TraesROB_scaffold_120019_01G000100.1">
    <property type="protein sequence ID" value="TraesROB_scaffold_120019_01G000100.1"/>
    <property type="gene ID" value="TraesROB_scaffold_120019_01G000100"/>
</dbReference>
<organism evidence="2">
    <name type="scientific">Triticum aestivum</name>
    <name type="common">Wheat</name>
    <dbReference type="NCBI Taxonomy" id="4565"/>
    <lineage>
        <taxon>Eukaryota</taxon>
        <taxon>Viridiplantae</taxon>
        <taxon>Streptophyta</taxon>
        <taxon>Embryophyta</taxon>
        <taxon>Tracheophyta</taxon>
        <taxon>Spermatophyta</taxon>
        <taxon>Magnoliopsida</taxon>
        <taxon>Liliopsida</taxon>
        <taxon>Poales</taxon>
        <taxon>Poaceae</taxon>
        <taxon>BOP clade</taxon>
        <taxon>Pooideae</taxon>
        <taxon>Triticodae</taxon>
        <taxon>Triticeae</taxon>
        <taxon>Triticinae</taxon>
        <taxon>Triticum</taxon>
    </lineage>
</organism>
<protein>
    <submittedName>
        <fullName evidence="2">Uncharacterized protein</fullName>
    </submittedName>
</protein>
<evidence type="ECO:0000256" key="1">
    <source>
        <dbReference type="SAM" id="Coils"/>
    </source>
</evidence>
<reference evidence="2" key="2">
    <citation type="submission" date="2018-10" db="UniProtKB">
        <authorList>
            <consortium name="EnsemblPlants"/>
        </authorList>
    </citation>
    <scope>IDENTIFICATION</scope>
</reference>
<dbReference type="Gramene" id="TraesWEE_scaffold_184797_01G000100.1">
    <property type="protein sequence ID" value="TraesWEE_scaffold_184797_01G000100.1"/>
    <property type="gene ID" value="TraesWEE_scaffold_184797_01G000100"/>
</dbReference>
<keyword evidence="3" id="KW-1185">Reference proteome</keyword>
<dbReference type="EnsemblPlants" id="TraesCS7A02G462400.1">
    <property type="protein sequence ID" value="TraesCS7A02G462400.1.cds1"/>
    <property type="gene ID" value="TraesCS7A02G462400"/>
</dbReference>
<reference evidence="2" key="1">
    <citation type="submission" date="2018-08" db="EMBL/GenBank/DDBJ databases">
        <authorList>
            <person name="Rossello M."/>
        </authorList>
    </citation>
    <scope>NUCLEOTIDE SEQUENCE [LARGE SCALE GENOMIC DNA]</scope>
    <source>
        <strain evidence="2">cv. Chinese Spring</strain>
    </source>
</reference>
<accession>A0A3B6RQC8</accession>
<dbReference type="Proteomes" id="UP000019116">
    <property type="component" value="Chromosome 7A"/>
</dbReference>
<evidence type="ECO:0000313" key="2">
    <source>
        <dbReference type="EnsemblPlants" id="TraesCS7A02G462400.1.cds1"/>
    </source>
</evidence>
<dbReference type="Gramene" id="TraesCS7A03G1122800.1">
    <property type="protein sequence ID" value="TraesCS7A03G1122800.1.CDS1"/>
    <property type="gene ID" value="TraesCS7A03G1122800"/>
</dbReference>
<keyword evidence="1" id="KW-0175">Coiled coil</keyword>
<proteinExistence type="predicted"/>
<sequence length="249" mass="27330">MEGGVISLPAPAPVSCLANREFQATPTPSPSDESTVLRELNVSVSLAGLDISRGHHGEPDVLGQRRSKCKPKVRTVSKMHMAAKAKARAEKAAAAALDKAKAEKKAAAANDKAKTETKAAAADYKVKPEKEAAPAGGAAASPERLKLNPYEGYAIKEKRMVKMDHRNSYIKWLLEWDKKPRPPLPNLPETLRSMVAIKAERAHHERVLADFKLDGHAYVQVDVFYDDDPRANLPDDQYEVIHHDSDEEA</sequence>
<feature type="coiled-coil region" evidence="1">
    <location>
        <begin position="92"/>
        <end position="119"/>
    </location>
</feature>